<dbReference type="Pfam" id="PF03040">
    <property type="entry name" value="CemA"/>
    <property type="match status" value="1"/>
</dbReference>
<evidence type="ECO:0000256" key="7">
    <source>
        <dbReference type="ARBA" id="ARBA00023136"/>
    </source>
</evidence>
<keyword evidence="3 8" id="KW-0812">Transmembrane</keyword>
<comment type="similarity">
    <text evidence="8">Belongs to the CemA family.</text>
</comment>
<evidence type="ECO:0000256" key="1">
    <source>
        <dbReference type="ARBA" id="ARBA00004141"/>
    </source>
</evidence>
<comment type="caution">
    <text evidence="9">The sequence shown here is derived from an EMBL/GenBank/DDBJ whole genome shotgun (WGS) entry which is preliminary data.</text>
</comment>
<dbReference type="GO" id="GO:0005886">
    <property type="term" value="C:plasma membrane"/>
    <property type="evidence" value="ECO:0007669"/>
    <property type="project" value="UniProtKB-SubCell"/>
</dbReference>
<keyword evidence="10" id="KW-1185">Reference proteome</keyword>
<evidence type="ECO:0000256" key="3">
    <source>
        <dbReference type="ARBA" id="ARBA00022692"/>
    </source>
</evidence>
<gene>
    <name evidence="8" type="primary">pxcA</name>
    <name evidence="9" type="ORF">DO97_07345</name>
</gene>
<keyword evidence="7 8" id="KW-0472">Membrane</keyword>
<keyword evidence="4 8" id="KW-0375">Hydrogen ion transport</keyword>
<name>A0A098TJZ7_9CYAN</name>
<evidence type="ECO:0000256" key="5">
    <source>
        <dbReference type="ARBA" id="ARBA00022989"/>
    </source>
</evidence>
<comment type="subcellular location">
    <subcellularLocation>
        <location evidence="8">Cell inner membrane</location>
        <topology evidence="8">Multi-pass membrane protein</topology>
    </subcellularLocation>
    <subcellularLocation>
        <location evidence="1">Membrane</location>
        <topology evidence="1">Multi-pass membrane protein</topology>
    </subcellularLocation>
</comment>
<keyword evidence="8" id="KW-0997">Cell inner membrane</keyword>
<evidence type="ECO:0000313" key="10">
    <source>
        <dbReference type="Proteomes" id="UP000030170"/>
    </source>
</evidence>
<evidence type="ECO:0000256" key="2">
    <source>
        <dbReference type="ARBA" id="ARBA00022448"/>
    </source>
</evidence>
<reference evidence="9 10" key="1">
    <citation type="journal article" date="2014" name="Mol. Ecol.">
        <title>Evolution of Synechococcus.</title>
        <authorList>
            <person name="Dvorak P."/>
            <person name="Casamatta D."/>
            <person name="Hasler P."/>
            <person name="Poulickova A."/>
            <person name="Ondrej V."/>
            <person name="Sanges R."/>
        </authorList>
    </citation>
    <scope>NUCLEOTIDE SEQUENCE [LARGE SCALE GENOMIC DNA]</scope>
    <source>
        <strain evidence="9 10">CAUP A 1101</strain>
    </source>
</reference>
<dbReference type="GO" id="GO:0015078">
    <property type="term" value="F:proton transmembrane transporter activity"/>
    <property type="evidence" value="ECO:0007669"/>
    <property type="project" value="UniProtKB-UniRule"/>
</dbReference>
<dbReference type="Proteomes" id="UP000030170">
    <property type="component" value="Unassembled WGS sequence"/>
</dbReference>
<dbReference type="OrthoDB" id="418298at2"/>
<dbReference type="InterPro" id="IPR004282">
    <property type="entry name" value="CemA"/>
</dbReference>
<dbReference type="NCBIfam" id="NF002703">
    <property type="entry name" value="PRK02507.1-1"/>
    <property type="match status" value="1"/>
</dbReference>
<feature type="transmembrane region" description="Helical" evidence="8">
    <location>
        <begin position="400"/>
        <end position="420"/>
    </location>
</feature>
<dbReference type="PANTHER" id="PTHR33650">
    <property type="entry name" value="CHLOROPLAST ENVELOPE MEMBRANE PROTEIN-RELATED"/>
    <property type="match status" value="1"/>
</dbReference>
<dbReference type="RefSeq" id="WP_036533348.1">
    <property type="nucleotide sequence ID" value="NZ_JJML01000023.1"/>
</dbReference>
<feature type="transmembrane region" description="Helical" evidence="8">
    <location>
        <begin position="321"/>
        <end position="338"/>
    </location>
</feature>
<keyword evidence="5 8" id="KW-1133">Transmembrane helix</keyword>
<accession>A0A098TJZ7</accession>
<protein>
    <recommendedName>
        <fullName evidence="8">Proton extrusion protein PxcA</fullName>
    </recommendedName>
</protein>
<organism evidence="9 10">
    <name type="scientific">Neosynechococcus sphagnicola sy1</name>
    <dbReference type="NCBI Taxonomy" id="1497020"/>
    <lineage>
        <taxon>Bacteria</taxon>
        <taxon>Bacillati</taxon>
        <taxon>Cyanobacteriota</taxon>
        <taxon>Cyanophyceae</taxon>
        <taxon>Neosynechococcales</taxon>
        <taxon>Neosynechococcaceae</taxon>
        <taxon>Neosynechococcus</taxon>
    </lineage>
</organism>
<dbReference type="HAMAP" id="MF_01308">
    <property type="entry name" value="CemA_PxcA"/>
    <property type="match status" value="1"/>
</dbReference>
<evidence type="ECO:0000256" key="6">
    <source>
        <dbReference type="ARBA" id="ARBA00023065"/>
    </source>
</evidence>
<keyword evidence="8" id="KW-1003">Cell membrane</keyword>
<evidence type="ECO:0000313" key="9">
    <source>
        <dbReference type="EMBL" id="KGF72591.1"/>
    </source>
</evidence>
<keyword evidence="6 8" id="KW-0406">Ion transport</keyword>
<sequence length="440" mass="49200">MKPSLLRQIGGSLRHADQWLRQTPDRSLDQAYEAALMIKAIEDEHFHSQKISADTATHSETVLAYFQTELQQHLTTVKVRLAEFKLSHPIVSFFSSGRGQNGHTPDSHGRMVDTKDGFTIVLEKLQFIDGVVAKYTPSRSPKSLALIPKTINTENSWKGNGKSAVDDAFESAESISDQTGVLPRSILGTLSRIQRNLDPKAEAEVVQSFRADQTKTFVAIRFILFLILVTIGAQVVTKTLIAGPIVDRLRPDQQVEVFLNQQMEAEALEELQQFEADLKFRSLIGQLPKLTPEELEDKLAAKATEIAQEFRQQGGGAVKNIFSDLASVIAFGAFIVFNKRDVATLKSFIDEIVYGLSDSAKAFIIILFTDIFVGFHSTHGWEVILEGAAKHLGLPENRDFIFIFIATFPVILDTVFKYWIFRYLNRVSPSAVATLRNMNE</sequence>
<evidence type="ECO:0000256" key="8">
    <source>
        <dbReference type="HAMAP-Rule" id="MF_01308"/>
    </source>
</evidence>
<dbReference type="STRING" id="1497020.DO97_07345"/>
<keyword evidence="2 8" id="KW-0813">Transport</keyword>
<proteinExistence type="inferred from homology"/>
<comment type="function">
    <text evidence="8">Required for H(+) efflux immediately after light irradiation to form a rapid H(+) concentration gradient across the thylakoid membranes. Together with PxcL, contributes to transient H(+) uptake following dark to light transition.</text>
</comment>
<feature type="transmembrane region" description="Helical" evidence="8">
    <location>
        <begin position="359"/>
        <end position="380"/>
    </location>
</feature>
<feature type="transmembrane region" description="Helical" evidence="8">
    <location>
        <begin position="218"/>
        <end position="236"/>
    </location>
</feature>
<dbReference type="EMBL" id="JJML01000023">
    <property type="protein sequence ID" value="KGF72591.1"/>
    <property type="molecule type" value="Genomic_DNA"/>
</dbReference>
<dbReference type="PANTHER" id="PTHR33650:SF2">
    <property type="entry name" value="CHLOROPLAST ENVELOPE MEMBRANE PROTEIN"/>
    <property type="match status" value="1"/>
</dbReference>
<dbReference type="AlphaFoldDB" id="A0A098TJZ7"/>
<evidence type="ECO:0000256" key="4">
    <source>
        <dbReference type="ARBA" id="ARBA00022781"/>
    </source>
</evidence>